<name>A0ABY4EHY3_9BACI</name>
<organism evidence="2 3">
    <name type="scientific">Halobacillus salinarum</name>
    <dbReference type="NCBI Taxonomy" id="2932257"/>
    <lineage>
        <taxon>Bacteria</taxon>
        <taxon>Bacillati</taxon>
        <taxon>Bacillota</taxon>
        <taxon>Bacilli</taxon>
        <taxon>Bacillales</taxon>
        <taxon>Bacillaceae</taxon>
        <taxon>Halobacillus</taxon>
    </lineage>
</organism>
<keyword evidence="1" id="KW-0472">Membrane</keyword>
<feature type="transmembrane region" description="Helical" evidence="1">
    <location>
        <begin position="84"/>
        <end position="101"/>
    </location>
</feature>
<feature type="transmembrane region" description="Helical" evidence="1">
    <location>
        <begin position="185"/>
        <end position="204"/>
    </location>
</feature>
<accession>A0ABY4EHY3</accession>
<dbReference type="EMBL" id="CP095073">
    <property type="protein sequence ID" value="UOQ44047.1"/>
    <property type="molecule type" value="Genomic_DNA"/>
</dbReference>
<keyword evidence="1" id="KW-1133">Transmembrane helix</keyword>
<proteinExistence type="predicted"/>
<feature type="transmembrane region" description="Helical" evidence="1">
    <location>
        <begin position="108"/>
        <end position="129"/>
    </location>
</feature>
<evidence type="ECO:0000256" key="1">
    <source>
        <dbReference type="SAM" id="Phobius"/>
    </source>
</evidence>
<feature type="transmembrane region" description="Helical" evidence="1">
    <location>
        <begin position="7"/>
        <end position="26"/>
    </location>
</feature>
<feature type="transmembrane region" description="Helical" evidence="1">
    <location>
        <begin position="60"/>
        <end position="78"/>
    </location>
</feature>
<gene>
    <name evidence="2" type="ORF">MUN89_19620</name>
</gene>
<evidence type="ECO:0000313" key="3">
    <source>
        <dbReference type="Proteomes" id="UP000831787"/>
    </source>
</evidence>
<dbReference type="RefSeq" id="WP_244709690.1">
    <property type="nucleotide sequence ID" value="NZ_CP095073.1"/>
</dbReference>
<keyword evidence="1" id="KW-0812">Transmembrane</keyword>
<feature type="transmembrane region" description="Helical" evidence="1">
    <location>
        <begin position="158"/>
        <end position="179"/>
    </location>
</feature>
<reference evidence="2 3" key="1">
    <citation type="submission" date="2022-04" db="EMBL/GenBank/DDBJ databases">
        <title>Halobacillus sp. isolated from saltern.</title>
        <authorList>
            <person name="Won M."/>
            <person name="Lee C.-M."/>
            <person name="Woen H.-Y."/>
            <person name="Kwon S.-W."/>
        </authorList>
    </citation>
    <scope>NUCLEOTIDE SEQUENCE [LARGE SCALE GENOMIC DNA]</scope>
    <source>
        <strain evidence="2 3">SSBR10-3</strain>
    </source>
</reference>
<keyword evidence="3" id="KW-1185">Reference proteome</keyword>
<dbReference type="Proteomes" id="UP000831787">
    <property type="component" value="Chromosome"/>
</dbReference>
<evidence type="ECO:0000313" key="2">
    <source>
        <dbReference type="EMBL" id="UOQ44047.1"/>
    </source>
</evidence>
<feature type="transmembrane region" description="Helical" evidence="1">
    <location>
        <begin position="32"/>
        <end position="51"/>
    </location>
</feature>
<feature type="transmembrane region" description="Helical" evidence="1">
    <location>
        <begin position="135"/>
        <end position="151"/>
    </location>
</feature>
<sequence length="213" mass="24671">MSKLDTGFAVAGSILCIVFFMMTNLITSPDYIWFLYPSFAVLCWPITVIGIKKGGQKQLAYFYSAAIIVFLIVENYVQTPHYPWFLYAVFPILWWPILVSLGQKAKTLTTALAGSLSIILYYVILNLVLSSTYPWAVYPVFAVLWWPLSVYHAQRKTFFQFSIHGSLWITLFFSTVNAISTPHEIWAVYPIFCVLWWPLSMYYFSYKKNSRKA</sequence>
<protein>
    <submittedName>
        <fullName evidence="2">Uncharacterized protein</fullName>
    </submittedName>
</protein>